<accession>A0A6H0Y4D1</accession>
<feature type="region of interest" description="Disordered" evidence="2">
    <location>
        <begin position="259"/>
        <end position="278"/>
    </location>
</feature>
<dbReference type="PROSITE" id="PS50020">
    <property type="entry name" value="WW_DOMAIN_2"/>
    <property type="match status" value="1"/>
</dbReference>
<dbReference type="GO" id="GO:0005634">
    <property type="term" value="C:nucleus"/>
    <property type="evidence" value="ECO:0007669"/>
    <property type="project" value="TreeGrafter"/>
</dbReference>
<dbReference type="Pfam" id="PF01846">
    <property type="entry name" value="FF"/>
    <property type="match status" value="1"/>
</dbReference>
<protein>
    <recommendedName>
        <fullName evidence="3">WW domain-containing protein</fullName>
    </recommendedName>
</protein>
<dbReference type="InterPro" id="IPR002713">
    <property type="entry name" value="FF_domain"/>
</dbReference>
<name>A0A6H0Y4D1_9PEZI</name>
<evidence type="ECO:0000313" key="5">
    <source>
        <dbReference type="Proteomes" id="UP000503462"/>
    </source>
</evidence>
<keyword evidence="5" id="KW-1185">Reference proteome</keyword>
<dbReference type="Gene3D" id="1.10.10.440">
    <property type="entry name" value="FF domain"/>
    <property type="match status" value="1"/>
</dbReference>
<gene>
    <name evidence="4" type="ORF">AMS68_007404</name>
</gene>
<dbReference type="EMBL" id="CP051143">
    <property type="protein sequence ID" value="QIX01887.1"/>
    <property type="molecule type" value="Genomic_DNA"/>
</dbReference>
<proteinExistence type="predicted"/>
<evidence type="ECO:0000256" key="2">
    <source>
        <dbReference type="SAM" id="MobiDB-lite"/>
    </source>
</evidence>
<evidence type="ECO:0000313" key="4">
    <source>
        <dbReference type="EMBL" id="QIX01887.1"/>
    </source>
</evidence>
<dbReference type="InterPro" id="IPR036020">
    <property type="entry name" value="WW_dom_sf"/>
</dbReference>
<reference evidence="4 5" key="1">
    <citation type="journal article" date="2016" name="Sci. Rep.">
        <title>Peltaster fructicola genome reveals evolution from an invasive phytopathogen to an ectophytic parasite.</title>
        <authorList>
            <person name="Xu C."/>
            <person name="Chen H."/>
            <person name="Gleason M.L."/>
            <person name="Xu J.R."/>
            <person name="Liu H."/>
            <person name="Zhang R."/>
            <person name="Sun G."/>
        </authorList>
    </citation>
    <scope>NUCLEOTIDE SEQUENCE [LARGE SCALE GENOMIC DNA]</scope>
    <source>
        <strain evidence="4 5">LNHT1506</strain>
    </source>
</reference>
<sequence>MDISESPAKRIRLTPPIDSSSYLDTNADFVAFDTSEDNLQAQSHTSIPTSRFHGFTRREDPRHRHDKPKSKHSLPETESWLLVKTKLGRRFVHNVKTKESFWRIPQGLQAAVDAFDIEEEKARNMQWSEDQLKLMRQQEKLAQTVTSTLDRRRRSESLQREDEAAMMAELAAQAEYAEEQDARKAALAVADIEPRGYLGDASDSEYEYIEVTDTEGEGEDQDEQEELESDEDNNAASAEPIPPGPVDFGEDDIAYQLAMMGESYGLDPEEYQEAEDERDYDQEANGLALSDQEAIALFNQMLDEHEISPFTPWDKLIADESAHSIVFDERYTVLQSSRARKEAWDQWSRDRAAAVKVQRATEEKKDPRVAYLSFLAANASTKLYWPEFKRKFKRESEMNDRALQDKDREKLYRDLVAKLKLPESKRKDELKVLLKAVPEEAGRRTLPSKILSNVSLYVLPQHAKDELFRSLHFD</sequence>
<feature type="domain" description="WW" evidence="3">
    <location>
        <begin position="74"/>
        <end position="107"/>
    </location>
</feature>
<dbReference type="InterPro" id="IPR045148">
    <property type="entry name" value="TCRG1-like"/>
</dbReference>
<dbReference type="GO" id="GO:0070063">
    <property type="term" value="F:RNA polymerase binding"/>
    <property type="evidence" value="ECO:0007669"/>
    <property type="project" value="InterPro"/>
</dbReference>
<dbReference type="AlphaFoldDB" id="A0A6H0Y4D1"/>
<dbReference type="Proteomes" id="UP000503462">
    <property type="component" value="Chromosome 5"/>
</dbReference>
<dbReference type="PANTHER" id="PTHR15377:SF3">
    <property type="entry name" value="WW DOMAIN-CONTAINING PROTEIN"/>
    <property type="match status" value="1"/>
</dbReference>
<feature type="region of interest" description="Disordered" evidence="2">
    <location>
        <begin position="213"/>
        <end position="250"/>
    </location>
</feature>
<organism evidence="4 5">
    <name type="scientific">Peltaster fructicola</name>
    <dbReference type="NCBI Taxonomy" id="286661"/>
    <lineage>
        <taxon>Eukaryota</taxon>
        <taxon>Fungi</taxon>
        <taxon>Dikarya</taxon>
        <taxon>Ascomycota</taxon>
        <taxon>Pezizomycotina</taxon>
        <taxon>Dothideomycetes</taxon>
        <taxon>Dothideomycetes incertae sedis</taxon>
        <taxon>Peltaster</taxon>
    </lineage>
</organism>
<feature type="region of interest" description="Disordered" evidence="2">
    <location>
        <begin position="37"/>
        <end position="75"/>
    </location>
</feature>
<evidence type="ECO:0000256" key="1">
    <source>
        <dbReference type="ARBA" id="ARBA00022737"/>
    </source>
</evidence>
<dbReference type="SUPFAM" id="SSF51045">
    <property type="entry name" value="WW domain"/>
    <property type="match status" value="1"/>
</dbReference>
<dbReference type="Gene3D" id="2.20.70.10">
    <property type="match status" value="1"/>
</dbReference>
<feature type="compositionally biased region" description="Acidic residues" evidence="2">
    <location>
        <begin position="267"/>
        <end position="278"/>
    </location>
</feature>
<evidence type="ECO:0000259" key="3">
    <source>
        <dbReference type="PROSITE" id="PS50020"/>
    </source>
</evidence>
<feature type="compositionally biased region" description="Polar residues" evidence="2">
    <location>
        <begin position="37"/>
        <end position="49"/>
    </location>
</feature>
<dbReference type="GO" id="GO:0003712">
    <property type="term" value="F:transcription coregulator activity"/>
    <property type="evidence" value="ECO:0007669"/>
    <property type="project" value="TreeGrafter"/>
</dbReference>
<dbReference type="InterPro" id="IPR001202">
    <property type="entry name" value="WW_dom"/>
</dbReference>
<dbReference type="InterPro" id="IPR036517">
    <property type="entry name" value="FF_domain_sf"/>
</dbReference>
<dbReference type="OrthoDB" id="410044at2759"/>
<dbReference type="SUPFAM" id="SSF81698">
    <property type="entry name" value="FF domain"/>
    <property type="match status" value="1"/>
</dbReference>
<dbReference type="PANTHER" id="PTHR15377">
    <property type="entry name" value="TRANSCRIPTION ELONGATION REGULATOR 1"/>
    <property type="match status" value="1"/>
</dbReference>
<keyword evidence="1" id="KW-0677">Repeat</keyword>
<feature type="compositionally biased region" description="Acidic residues" evidence="2">
    <location>
        <begin position="213"/>
        <end position="233"/>
    </location>
</feature>